<dbReference type="InterPro" id="IPR017853">
    <property type="entry name" value="GH"/>
</dbReference>
<dbReference type="EC" id="3.2.1.141" evidence="4 13"/>
<dbReference type="CDD" id="cd11325">
    <property type="entry name" value="AmyAc_GTHase"/>
    <property type="match status" value="1"/>
</dbReference>
<feature type="binding site" evidence="16">
    <location>
        <begin position="394"/>
        <end position="399"/>
    </location>
    <ligand>
        <name>substrate</name>
    </ligand>
</feature>
<dbReference type="GO" id="GO:0005992">
    <property type="term" value="P:trehalose biosynthetic process"/>
    <property type="evidence" value="ECO:0007669"/>
    <property type="project" value="UniProtKB-UniRule"/>
</dbReference>
<evidence type="ECO:0000256" key="16">
    <source>
        <dbReference type="PIRSR" id="PIRSR006337-2"/>
    </source>
</evidence>
<dbReference type="InterPro" id="IPR012768">
    <property type="entry name" value="Trehalose_TreZ"/>
</dbReference>
<dbReference type="SUPFAM" id="SSF51445">
    <property type="entry name" value="(Trans)glycosidases"/>
    <property type="match status" value="1"/>
</dbReference>
<keyword evidence="6" id="KW-0963">Cytoplasm</keyword>
<dbReference type="CDD" id="cd02853">
    <property type="entry name" value="E_set_MTHase_like_N"/>
    <property type="match status" value="1"/>
</dbReference>
<evidence type="ECO:0000256" key="8">
    <source>
        <dbReference type="ARBA" id="ARBA00023277"/>
    </source>
</evidence>
<evidence type="ECO:0000256" key="13">
    <source>
        <dbReference type="NCBIfam" id="TIGR02402"/>
    </source>
</evidence>
<evidence type="ECO:0000256" key="12">
    <source>
        <dbReference type="ARBA" id="ARBA00034013"/>
    </source>
</evidence>
<evidence type="ECO:0000256" key="15">
    <source>
        <dbReference type="PIRSR" id="PIRSR006337-1"/>
    </source>
</evidence>
<dbReference type="InterPro" id="IPR014756">
    <property type="entry name" value="Ig_E-set"/>
</dbReference>
<evidence type="ECO:0000256" key="14">
    <source>
        <dbReference type="PIRNR" id="PIRNR006337"/>
    </source>
</evidence>
<dbReference type="Gene3D" id="2.60.40.10">
    <property type="entry name" value="Immunoglobulins"/>
    <property type="match status" value="1"/>
</dbReference>
<proteinExistence type="inferred from homology"/>
<dbReference type="PANTHER" id="PTHR43651:SF11">
    <property type="entry name" value="MALTO-OLIGOSYLTREHALOSE TREHALOHYDROLASE"/>
    <property type="match status" value="1"/>
</dbReference>
<feature type="site" description="Transition state stabilizer" evidence="17">
    <location>
        <position position="395"/>
    </location>
</feature>
<dbReference type="NCBIfam" id="TIGR02402">
    <property type="entry name" value="trehalose_TreZ"/>
    <property type="match status" value="1"/>
</dbReference>
<evidence type="ECO:0000256" key="6">
    <source>
        <dbReference type="ARBA" id="ARBA00022490"/>
    </source>
</evidence>
<keyword evidence="8" id="KW-0119">Carbohydrate metabolism</keyword>
<evidence type="ECO:0000256" key="2">
    <source>
        <dbReference type="ARBA" id="ARBA00005199"/>
    </source>
</evidence>
<dbReference type="EMBL" id="CP022743">
    <property type="protein sequence ID" value="ASU33360.1"/>
    <property type="molecule type" value="Genomic_DNA"/>
</dbReference>
<feature type="binding site" evidence="16">
    <location>
        <begin position="326"/>
        <end position="330"/>
    </location>
    <ligand>
        <name>substrate</name>
    </ligand>
</feature>
<feature type="active site" description="Proton donor" evidence="15">
    <location>
        <position position="301"/>
    </location>
</feature>
<feature type="binding site" evidence="16">
    <location>
        <begin position="262"/>
        <end position="267"/>
    </location>
    <ligand>
        <name>substrate</name>
    </ligand>
</feature>
<accession>A0A223NUC4</accession>
<dbReference type="OrthoDB" id="9761875at2"/>
<evidence type="ECO:0000256" key="9">
    <source>
        <dbReference type="ARBA" id="ARBA00023295"/>
    </source>
</evidence>
<dbReference type="RefSeq" id="WP_094569826.1">
    <property type="nucleotide sequence ID" value="NZ_CP022743.1"/>
</dbReference>
<dbReference type="GO" id="GO:0005737">
    <property type="term" value="C:cytoplasm"/>
    <property type="evidence" value="ECO:0007669"/>
    <property type="project" value="UniProtKB-SubCell"/>
</dbReference>
<dbReference type="SUPFAM" id="SSF81296">
    <property type="entry name" value="E set domains"/>
    <property type="match status" value="1"/>
</dbReference>
<evidence type="ECO:0000256" key="7">
    <source>
        <dbReference type="ARBA" id="ARBA00022801"/>
    </source>
</evidence>
<dbReference type="KEGG" id="muc:MuYL_1462"/>
<name>A0A223NUC4_9SPHI</name>
<feature type="active site" description="Nucleophile" evidence="15">
    <location>
        <position position="264"/>
    </location>
</feature>
<evidence type="ECO:0000259" key="18">
    <source>
        <dbReference type="SMART" id="SM00642"/>
    </source>
</evidence>
<dbReference type="UniPathway" id="UPA00299"/>
<comment type="subcellular location">
    <subcellularLocation>
        <location evidence="1 15">Cytoplasm</location>
    </subcellularLocation>
</comment>
<dbReference type="InterPro" id="IPR044901">
    <property type="entry name" value="Trehalose_TreZ_E-set_sf"/>
</dbReference>
<dbReference type="PIRSF" id="PIRSF006337">
    <property type="entry name" value="Trehalose_TreZ"/>
    <property type="match status" value="1"/>
</dbReference>
<gene>
    <name evidence="19" type="ORF">MuYL_1462</name>
</gene>
<comment type="similarity">
    <text evidence="3 14">Belongs to the glycosyl hydrolase 13 family.</text>
</comment>
<keyword evidence="20" id="KW-1185">Reference proteome</keyword>
<dbReference type="PANTHER" id="PTHR43651">
    <property type="entry name" value="1,4-ALPHA-GLUCAN-BRANCHING ENZYME"/>
    <property type="match status" value="1"/>
</dbReference>
<dbReference type="Proteomes" id="UP000215002">
    <property type="component" value="Chromosome"/>
</dbReference>
<protein>
    <recommendedName>
        <fullName evidence="5 13">Malto-oligosyltrehalose trehalohydrolase</fullName>
        <shortName evidence="14">MTHase</shortName>
        <ecNumber evidence="4 13">3.2.1.141</ecNumber>
    </recommendedName>
    <alternativeName>
        <fullName evidence="11 14">4-alpha-D-((1-&gt;4)-alpha-D-glucano)trehalose trehalohydrolase</fullName>
    </alternativeName>
    <alternativeName>
        <fullName evidence="10 14">Maltooligosyl trehalose trehalohydrolase</fullName>
    </alternativeName>
</protein>
<dbReference type="AlphaFoldDB" id="A0A223NUC4"/>
<dbReference type="InterPro" id="IPR006047">
    <property type="entry name" value="GH13_cat_dom"/>
</dbReference>
<feature type="domain" description="Glycosyl hydrolase family 13 catalytic" evidence="18">
    <location>
        <begin position="93"/>
        <end position="462"/>
    </location>
</feature>
<evidence type="ECO:0000256" key="1">
    <source>
        <dbReference type="ARBA" id="ARBA00004496"/>
    </source>
</evidence>
<evidence type="ECO:0000256" key="11">
    <source>
        <dbReference type="ARBA" id="ARBA00033284"/>
    </source>
</evidence>
<evidence type="ECO:0000256" key="17">
    <source>
        <dbReference type="PIRSR" id="PIRSR006337-3"/>
    </source>
</evidence>
<dbReference type="Gene3D" id="3.20.20.80">
    <property type="entry name" value="Glycosidases"/>
    <property type="match status" value="1"/>
</dbReference>
<evidence type="ECO:0000256" key="10">
    <source>
        <dbReference type="ARBA" id="ARBA00032057"/>
    </source>
</evidence>
<dbReference type="GO" id="GO:0033942">
    <property type="term" value="F:4-alpha-D-(1-&gt;4)-alpha-D-glucanotrehalose trehalohydrolase activity"/>
    <property type="evidence" value="ECO:0007669"/>
    <property type="project" value="UniProtKB-EC"/>
</dbReference>
<dbReference type="SMART" id="SM00642">
    <property type="entry name" value="Aamy"/>
    <property type="match status" value="1"/>
</dbReference>
<keyword evidence="7 14" id="KW-0378">Hydrolase</keyword>
<organism evidence="19 20">
    <name type="scientific">Mucilaginibacter xinganensis</name>
    <dbReference type="NCBI Taxonomy" id="1234841"/>
    <lineage>
        <taxon>Bacteria</taxon>
        <taxon>Pseudomonadati</taxon>
        <taxon>Bacteroidota</taxon>
        <taxon>Sphingobacteriia</taxon>
        <taxon>Sphingobacteriales</taxon>
        <taxon>Sphingobacteriaceae</taxon>
        <taxon>Mucilaginibacter</taxon>
    </lineage>
</organism>
<comment type="pathway">
    <text evidence="2 14">Glycan biosynthesis; trehalose biosynthesis.</text>
</comment>
<dbReference type="Pfam" id="PF00128">
    <property type="entry name" value="Alpha-amylase"/>
    <property type="match status" value="1"/>
</dbReference>
<keyword evidence="9 14" id="KW-0326">Glycosidase</keyword>
<evidence type="ECO:0000256" key="4">
    <source>
        <dbReference type="ARBA" id="ARBA00012268"/>
    </source>
</evidence>
<evidence type="ECO:0000256" key="3">
    <source>
        <dbReference type="ARBA" id="ARBA00008061"/>
    </source>
</evidence>
<comment type="catalytic activity">
    <reaction evidence="12 14">
        <text>hydrolysis of (1-&gt;4)-alpha-D-glucosidic linkage in 4-alpha-D-[(1-&gt;4)-alpha-D-glucanosyl]n trehalose to yield trehalose and (1-&gt;4)-alpha-D-glucan.</text>
        <dbReference type="EC" id="3.2.1.141"/>
    </reaction>
</comment>
<evidence type="ECO:0000313" key="19">
    <source>
        <dbReference type="EMBL" id="ASU33360.1"/>
    </source>
</evidence>
<evidence type="ECO:0000313" key="20">
    <source>
        <dbReference type="Proteomes" id="UP000215002"/>
    </source>
</evidence>
<dbReference type="InterPro" id="IPR013783">
    <property type="entry name" value="Ig-like_fold"/>
</dbReference>
<dbReference type="Gene3D" id="1.10.10.760">
    <property type="entry name" value="E-set domains of sugar-utilizing enzymes"/>
    <property type="match status" value="1"/>
</dbReference>
<evidence type="ECO:0000256" key="5">
    <source>
        <dbReference type="ARBA" id="ARBA00015938"/>
    </source>
</evidence>
<reference evidence="19 20" key="1">
    <citation type="submission" date="2017-08" db="EMBL/GenBank/DDBJ databases">
        <title>Complete genome sequence of Mucilaginibacter sp. strain BJC16-A31.</title>
        <authorList>
            <consortium name="Henan University of Science and Technology"/>
            <person name="You X."/>
        </authorList>
    </citation>
    <scope>NUCLEOTIDE SEQUENCE [LARGE SCALE GENOMIC DNA]</scope>
    <source>
        <strain evidence="19 20">BJC16-A31</strain>
    </source>
</reference>
<sequence>MATKNSDQRVGVYFIDKDEARVCLWAPFAKKVGLKIDNGKSIALNKQSRGYWTANTHNLKPGDCYKFALDDDRELADPAALAQPQGVHGPSQFVDLAAFKWDDHAWSNPAMHEYIFYELHTGTFTPEGTFDAMERKLDYLLALGITAIEIMPVSQFPGDRNWGYDGVFPFAVQNSYGGAEALQHLVNACHNKGLAVVLDVVYNHVGPEGNYLGEFGPYFTDKYKTPWGSAINFDDARCDAVREFFIQNVLMWFRDFHIDALRLDAVHAIKDFSPKHILQEIRERVDDLSESTGKLHHLVVECDLNDPRFINPLSEEGFGMDAQWVDEFHHALRVSGGQKREGYYTDFNGIADLAKSYADAYVYDGQYAEQRFKKFGARAINNPGRQFVVFSQNHDQVGNRMLGKRTSKLVSFEMQKLMAAAVVVSPYLPMLFMGEEFSQPNPFLYFVSHGEPGLIEAVRKGRREEFKDFHTAGEAPDPQSEQTFESSKINWDLLQREPHTTMLAYYKNLLNLRKKQPALKTPDRSNVKATADIENNTLILQRQSDGQEIICLMNFSNEEKQVVFPGIVHEWNKIMDSADVKWSGPGVSSNGMISPESVIIYCRSHV</sequence>